<protein>
    <submittedName>
        <fullName evidence="2">Anti-anti-sigma regulatory factor (Antagonist of anti-sigma factor)</fullName>
    </submittedName>
</protein>
<dbReference type="AlphaFoldDB" id="A0A1C4X3Q2"/>
<dbReference type="RefSeq" id="WP_244167739.1">
    <property type="nucleotide sequence ID" value="NZ_FMCS01000005.1"/>
</dbReference>
<evidence type="ECO:0000313" key="2">
    <source>
        <dbReference type="EMBL" id="SCF03066.1"/>
    </source>
</evidence>
<dbReference type="SUPFAM" id="SSF52091">
    <property type="entry name" value="SpoIIaa-like"/>
    <property type="match status" value="1"/>
</dbReference>
<organism evidence="2 3">
    <name type="scientific">Micromonospora chaiyaphumensis</name>
    <dbReference type="NCBI Taxonomy" id="307119"/>
    <lineage>
        <taxon>Bacteria</taxon>
        <taxon>Bacillati</taxon>
        <taxon>Actinomycetota</taxon>
        <taxon>Actinomycetes</taxon>
        <taxon>Micromonosporales</taxon>
        <taxon>Micromonosporaceae</taxon>
        <taxon>Micromonospora</taxon>
    </lineage>
</organism>
<dbReference type="EMBL" id="FMCS01000005">
    <property type="protein sequence ID" value="SCF03066.1"/>
    <property type="molecule type" value="Genomic_DNA"/>
</dbReference>
<dbReference type="InterPro" id="IPR025847">
    <property type="entry name" value="MEDS_domain"/>
</dbReference>
<reference evidence="3" key="1">
    <citation type="submission" date="2016-06" db="EMBL/GenBank/DDBJ databases">
        <authorList>
            <person name="Varghese N."/>
            <person name="Submissions Spin"/>
        </authorList>
    </citation>
    <scope>NUCLEOTIDE SEQUENCE [LARGE SCALE GENOMIC DNA]</scope>
    <source>
        <strain evidence="3">DSM 45246</strain>
    </source>
</reference>
<name>A0A1C4X3Q2_9ACTN</name>
<proteinExistence type="predicted"/>
<accession>A0A1C4X3Q2</accession>
<dbReference type="Pfam" id="PF14417">
    <property type="entry name" value="MEDS"/>
    <property type="match status" value="1"/>
</dbReference>
<gene>
    <name evidence="2" type="ORF">GA0070214_10587</name>
</gene>
<keyword evidence="3" id="KW-1185">Reference proteome</keyword>
<dbReference type="InterPro" id="IPR036513">
    <property type="entry name" value="STAS_dom_sf"/>
</dbReference>
<dbReference type="Proteomes" id="UP000199629">
    <property type="component" value="Unassembled WGS sequence"/>
</dbReference>
<evidence type="ECO:0000259" key="1">
    <source>
        <dbReference type="Pfam" id="PF14417"/>
    </source>
</evidence>
<sequence length="272" mass="29653">MSTSSTTYGHLCLAYDDPAALDARAVAHLAAGLAAGEQVWLVGPGDPDALAGRLERLPGRDAALSRRALRLVPVEQAYRHDEVVDPEKQVRAYAAATRDALAAGYTGLRVVAEATTLVRSTAQREAFARYEHLIDRWMRRHPMSAICAYDRRELSDAAIAELACMHPETNADVLFRLHAGGGDAVAELGGELDPSNHRLFAAALDRADPRPVGGRLVLEAAGLRFVDHRCLLHLREHARRHDATAVLRTSRSAAARLVELLDLSEVRVEVVR</sequence>
<evidence type="ECO:0000313" key="3">
    <source>
        <dbReference type="Proteomes" id="UP000199629"/>
    </source>
</evidence>
<feature type="domain" description="MEDS" evidence="1">
    <location>
        <begin position="10"/>
        <end position="167"/>
    </location>
</feature>
<dbReference type="Gene3D" id="3.30.750.24">
    <property type="entry name" value="STAS domain"/>
    <property type="match status" value="1"/>
</dbReference>